<feature type="region of interest" description="Disordered" evidence="1">
    <location>
        <begin position="635"/>
        <end position="752"/>
    </location>
</feature>
<feature type="domain" description="BHLH" evidence="2">
    <location>
        <begin position="602"/>
        <end position="698"/>
    </location>
</feature>
<comment type="caution">
    <text evidence="3">The sequence shown here is derived from an EMBL/GenBank/DDBJ whole genome shotgun (WGS) entry which is preliminary data.</text>
</comment>
<dbReference type="EMBL" id="NAJP01000179">
    <property type="protein sequence ID" value="TKA24544.1"/>
    <property type="molecule type" value="Genomic_DNA"/>
</dbReference>
<feature type="compositionally biased region" description="Low complexity" evidence="1">
    <location>
        <begin position="485"/>
        <end position="499"/>
    </location>
</feature>
<gene>
    <name evidence="3" type="ORF">B0A54_17626</name>
</gene>
<dbReference type="Pfam" id="PF00010">
    <property type="entry name" value="HLH"/>
    <property type="match status" value="1"/>
</dbReference>
<feature type="compositionally biased region" description="Low complexity" evidence="1">
    <location>
        <begin position="740"/>
        <end position="752"/>
    </location>
</feature>
<dbReference type="InterPro" id="IPR011598">
    <property type="entry name" value="bHLH_dom"/>
</dbReference>
<dbReference type="CDD" id="cd11392">
    <property type="entry name" value="bHLH_ScPHO4_like"/>
    <property type="match status" value="1"/>
</dbReference>
<evidence type="ECO:0000313" key="3">
    <source>
        <dbReference type="EMBL" id="TKA24544.1"/>
    </source>
</evidence>
<dbReference type="SMART" id="SM00353">
    <property type="entry name" value="HLH"/>
    <property type="match status" value="1"/>
</dbReference>
<dbReference type="STRING" id="329885.A0A4U0TR32"/>
<feature type="compositionally biased region" description="Gly residues" evidence="1">
    <location>
        <begin position="729"/>
        <end position="739"/>
    </location>
</feature>
<feature type="compositionally biased region" description="Basic and acidic residues" evidence="1">
    <location>
        <begin position="413"/>
        <end position="429"/>
    </location>
</feature>
<feature type="compositionally biased region" description="Low complexity" evidence="1">
    <location>
        <begin position="236"/>
        <end position="247"/>
    </location>
</feature>
<feature type="region of interest" description="Disordered" evidence="1">
    <location>
        <begin position="594"/>
        <end position="613"/>
    </location>
</feature>
<dbReference type="SUPFAM" id="SSF47459">
    <property type="entry name" value="HLH, helix-loop-helix DNA-binding domain"/>
    <property type="match status" value="1"/>
</dbReference>
<feature type="compositionally biased region" description="Polar residues" evidence="1">
    <location>
        <begin position="500"/>
        <end position="511"/>
    </location>
</feature>
<evidence type="ECO:0000259" key="2">
    <source>
        <dbReference type="PROSITE" id="PS50888"/>
    </source>
</evidence>
<feature type="region of interest" description="Disordered" evidence="1">
    <location>
        <begin position="236"/>
        <end position="266"/>
    </location>
</feature>
<dbReference type="OrthoDB" id="5344169at2759"/>
<feature type="compositionally biased region" description="Polar residues" evidence="1">
    <location>
        <begin position="249"/>
        <end position="265"/>
    </location>
</feature>
<reference evidence="3 4" key="1">
    <citation type="submission" date="2017-03" db="EMBL/GenBank/DDBJ databases">
        <title>Genomes of endolithic fungi from Antarctica.</title>
        <authorList>
            <person name="Coleine C."/>
            <person name="Masonjones S."/>
            <person name="Stajich J.E."/>
        </authorList>
    </citation>
    <scope>NUCLEOTIDE SEQUENCE [LARGE SCALE GENOMIC DNA]</scope>
    <source>
        <strain evidence="3 4">CCFEE 5311</strain>
    </source>
</reference>
<feature type="region of interest" description="Disordered" evidence="1">
    <location>
        <begin position="282"/>
        <end position="324"/>
    </location>
</feature>
<dbReference type="InterPro" id="IPR036638">
    <property type="entry name" value="HLH_DNA-bd_sf"/>
</dbReference>
<dbReference type="PROSITE" id="PS50888">
    <property type="entry name" value="BHLH"/>
    <property type="match status" value="1"/>
</dbReference>
<feature type="compositionally biased region" description="Basic and acidic residues" evidence="1">
    <location>
        <begin position="658"/>
        <end position="677"/>
    </location>
</feature>
<dbReference type="GO" id="GO:0046983">
    <property type="term" value="F:protein dimerization activity"/>
    <property type="evidence" value="ECO:0007669"/>
    <property type="project" value="InterPro"/>
</dbReference>
<dbReference type="AlphaFoldDB" id="A0A4U0TR32"/>
<dbReference type="Gene3D" id="4.10.280.10">
    <property type="entry name" value="Helix-loop-helix DNA-binding domain"/>
    <property type="match status" value="1"/>
</dbReference>
<evidence type="ECO:0000256" key="1">
    <source>
        <dbReference type="SAM" id="MobiDB-lite"/>
    </source>
</evidence>
<accession>A0A4U0TR32</accession>
<name>A0A4U0TR32_9PEZI</name>
<dbReference type="Proteomes" id="UP000310066">
    <property type="component" value="Unassembled WGS sequence"/>
</dbReference>
<proteinExistence type="predicted"/>
<feature type="compositionally biased region" description="Polar residues" evidence="1">
    <location>
        <begin position="532"/>
        <end position="541"/>
    </location>
</feature>
<feature type="compositionally biased region" description="Basic and acidic residues" evidence="1">
    <location>
        <begin position="514"/>
        <end position="523"/>
    </location>
</feature>
<feature type="compositionally biased region" description="Basic and acidic residues" evidence="1">
    <location>
        <begin position="710"/>
        <end position="728"/>
    </location>
</feature>
<feature type="region of interest" description="Disordered" evidence="1">
    <location>
        <begin position="360"/>
        <end position="550"/>
    </location>
</feature>
<organism evidence="3 4">
    <name type="scientific">Friedmanniomyces endolithicus</name>
    <dbReference type="NCBI Taxonomy" id="329885"/>
    <lineage>
        <taxon>Eukaryota</taxon>
        <taxon>Fungi</taxon>
        <taxon>Dikarya</taxon>
        <taxon>Ascomycota</taxon>
        <taxon>Pezizomycotina</taxon>
        <taxon>Dothideomycetes</taxon>
        <taxon>Dothideomycetidae</taxon>
        <taxon>Mycosphaerellales</taxon>
        <taxon>Teratosphaeriaceae</taxon>
        <taxon>Friedmanniomyces</taxon>
    </lineage>
</organism>
<evidence type="ECO:0000313" key="4">
    <source>
        <dbReference type="Proteomes" id="UP000310066"/>
    </source>
</evidence>
<sequence>MNAAVNQPWSQPELDPMAQMSSADLDDLGNLFEFGDIDLNNIPNVDSNPFGDPLQEAQNLSHPGTPFNGMSTAVAPSGTSAQDFGGHDQYSVQQEAERQREQYMLRSVNQTPTSHPFTTEPMYQPSMQQLYGQPHPQQFQYPQQHGFPTTHHVPPTPNSFDMHGEAGRFMQHQQQQHQLVPQQRAIMEQRYQIRKDDAIAFTPMVSPAGTPQYHMQPEFAVPGAYFSPLTSPMLHAQNAQQTQQHRQGYYTNPSTAPNSNATSPIDLSVDMNMTGDATALLEQTNSQSRKPRRKTATPRSAGASAWTRQSPISKPQKRKSGSMLSSMVPVGELDTIMAEAQKSVNDQPGSAGLQIPLAFNTSSEDGSISPEPLTESLMGPPPRPGSSLTQSPALSAHRQDAKSAATPKSLLSRKSDDREQTNAGARDDSSGIEIGGLEDLELPEAAAQQASRPSLKQIDTKVAQGLDSTEQTPRMSARKTPKFGPMSTPSSASAIASPSGLTSPIFATTPGSLLKDKAQDGKGSRMNKKRSSISANTSNMPSPALRPRISPSIKPLLPEGTALHSPTHALLLASKSNYQNLLEGNHLPGVKFPDSLSTGLTSKRTSHKVAEQGRRNRINDALKEMQALVPKEYLFGKGKHSSDESPEAGMGWEGECGEGGKESKEDAAAKESKEDAAAKSNSSKASTVESANVYIRNMQRRQVEEAAENEVLRRRVEEMERRLTEREGGGTGGGVGGGPDAAPSAVDAAVTASTEMVVDEQAAESGSPELVKAS</sequence>
<protein>
    <recommendedName>
        <fullName evidence="2">BHLH domain-containing protein</fullName>
    </recommendedName>
</protein>